<keyword evidence="3" id="KW-1133">Transmembrane helix</keyword>
<dbReference type="PANTHER" id="PTHR45138:SF9">
    <property type="entry name" value="DIGUANYLATE CYCLASE DGCM-RELATED"/>
    <property type="match status" value="1"/>
</dbReference>
<dbReference type="InterPro" id="IPR050469">
    <property type="entry name" value="Diguanylate_Cyclase"/>
</dbReference>
<feature type="transmembrane region" description="Helical" evidence="3">
    <location>
        <begin position="41"/>
        <end position="60"/>
    </location>
</feature>
<dbReference type="Proteomes" id="UP000604161">
    <property type="component" value="Unassembled WGS sequence"/>
</dbReference>
<feature type="transmembrane region" description="Helical" evidence="3">
    <location>
        <begin position="12"/>
        <end position="35"/>
    </location>
</feature>
<dbReference type="CDD" id="cd01949">
    <property type="entry name" value="GGDEF"/>
    <property type="match status" value="1"/>
</dbReference>
<keyword evidence="3" id="KW-0812">Transmembrane</keyword>
<dbReference type="SMART" id="SM00267">
    <property type="entry name" value="GGDEF"/>
    <property type="match status" value="1"/>
</dbReference>
<dbReference type="EMBL" id="JACYFC010000005">
    <property type="protein sequence ID" value="MBD5772296.1"/>
    <property type="molecule type" value="Genomic_DNA"/>
</dbReference>
<dbReference type="Gene3D" id="3.30.70.270">
    <property type="match status" value="1"/>
</dbReference>
<feature type="transmembrane region" description="Helical" evidence="3">
    <location>
        <begin position="153"/>
        <end position="171"/>
    </location>
</feature>
<dbReference type="PROSITE" id="PS50887">
    <property type="entry name" value="GGDEF"/>
    <property type="match status" value="1"/>
</dbReference>
<evidence type="ECO:0000259" key="4">
    <source>
        <dbReference type="PROSITE" id="PS50887"/>
    </source>
</evidence>
<feature type="transmembrane region" description="Helical" evidence="3">
    <location>
        <begin position="116"/>
        <end position="133"/>
    </location>
</feature>
<dbReference type="InterPro" id="IPR029787">
    <property type="entry name" value="Nucleotide_cyclase"/>
</dbReference>
<gene>
    <name evidence="5" type="ORF">IF202_14750</name>
</gene>
<protein>
    <recommendedName>
        <fullName evidence="1">diguanylate cyclase</fullName>
        <ecNumber evidence="1">2.7.7.65</ecNumber>
    </recommendedName>
</protein>
<keyword evidence="6" id="KW-1185">Reference proteome</keyword>
<proteinExistence type="predicted"/>
<comment type="catalytic activity">
    <reaction evidence="2">
        <text>2 GTP = 3',3'-c-di-GMP + 2 diphosphate</text>
        <dbReference type="Rhea" id="RHEA:24898"/>
        <dbReference type="ChEBI" id="CHEBI:33019"/>
        <dbReference type="ChEBI" id="CHEBI:37565"/>
        <dbReference type="ChEBI" id="CHEBI:58805"/>
        <dbReference type="EC" id="2.7.7.65"/>
    </reaction>
</comment>
<dbReference type="Pfam" id="PF00990">
    <property type="entry name" value="GGDEF"/>
    <property type="match status" value="1"/>
</dbReference>
<accession>A0ABR8P1Z1</accession>
<evidence type="ECO:0000256" key="3">
    <source>
        <dbReference type="SAM" id="Phobius"/>
    </source>
</evidence>
<sequence length="345" mass="39184">MHITKQDQLNHMLTLRIVELTIVTLICAILIRPLLSEIHPYFLWIELIDLALATVFYFIIRAGFLDKWKISISLTASNLLILPLLVISGGVNSQLAFFLPLIPIMAALIGGRLESLVVGFILITAIILATVFGDSIMDLNDHIYSDEKTISRSFWLIITIVFSMIFGRFFLQKYTELTDQLKDENLQDPLTKLLNRRGLSLHFEKELDKTNTDSPLSLMIIDIDYFKKINDFHGHNIGDLCLIEVANILKNALRKNDIIARFGGEEFIAILPKTSKIEAITIAETLRRKVSENTYSELELPLTITLGLTESKPENETTLKIIKRADKALYKGKNKGRNRVELSED</sequence>
<dbReference type="InterPro" id="IPR000160">
    <property type="entry name" value="GGDEF_dom"/>
</dbReference>
<dbReference type="NCBIfam" id="TIGR00254">
    <property type="entry name" value="GGDEF"/>
    <property type="match status" value="1"/>
</dbReference>
<evidence type="ECO:0000313" key="6">
    <source>
        <dbReference type="Proteomes" id="UP000604161"/>
    </source>
</evidence>
<keyword evidence="3" id="KW-0472">Membrane</keyword>
<comment type="caution">
    <text evidence="5">The sequence shown here is derived from an EMBL/GenBank/DDBJ whole genome shotgun (WGS) entry which is preliminary data.</text>
</comment>
<name>A0ABR8P1Z1_9GAMM</name>
<evidence type="ECO:0000256" key="1">
    <source>
        <dbReference type="ARBA" id="ARBA00012528"/>
    </source>
</evidence>
<dbReference type="PANTHER" id="PTHR45138">
    <property type="entry name" value="REGULATORY COMPONENTS OF SENSORY TRANSDUCTION SYSTEM"/>
    <property type="match status" value="1"/>
</dbReference>
<evidence type="ECO:0000313" key="5">
    <source>
        <dbReference type="EMBL" id="MBD5772296.1"/>
    </source>
</evidence>
<evidence type="ECO:0000256" key="2">
    <source>
        <dbReference type="ARBA" id="ARBA00034247"/>
    </source>
</evidence>
<dbReference type="EC" id="2.7.7.65" evidence="1"/>
<dbReference type="InterPro" id="IPR043128">
    <property type="entry name" value="Rev_trsase/Diguanyl_cyclase"/>
</dbReference>
<organism evidence="5 6">
    <name type="scientific">Marinomonas colpomeniae</name>
    <dbReference type="NCBI Taxonomy" id="2774408"/>
    <lineage>
        <taxon>Bacteria</taxon>
        <taxon>Pseudomonadati</taxon>
        <taxon>Pseudomonadota</taxon>
        <taxon>Gammaproteobacteria</taxon>
        <taxon>Oceanospirillales</taxon>
        <taxon>Oceanospirillaceae</taxon>
        <taxon>Marinomonas</taxon>
    </lineage>
</organism>
<feature type="domain" description="GGDEF" evidence="4">
    <location>
        <begin position="214"/>
        <end position="345"/>
    </location>
</feature>
<dbReference type="SUPFAM" id="SSF55073">
    <property type="entry name" value="Nucleotide cyclase"/>
    <property type="match status" value="1"/>
</dbReference>
<reference evidence="5 6" key="1">
    <citation type="submission" date="2020-09" db="EMBL/GenBank/DDBJ databases">
        <title>Marinomonas sp. nov., isolated from the cysticercosis algae of Qingdao, China.</title>
        <authorList>
            <person name="Sun X."/>
        </authorList>
    </citation>
    <scope>NUCLEOTIDE SEQUENCE [LARGE SCALE GENOMIC DNA]</scope>
    <source>
        <strain evidence="5 6">SM2066</strain>
    </source>
</reference>